<accession>A0A0L6UI22</accession>
<reference evidence="1 2" key="1">
    <citation type="submission" date="2015-08" db="EMBL/GenBank/DDBJ databases">
        <title>Next Generation Sequencing and Analysis of the Genome of Puccinia sorghi L Schw, the Causal Agent of Maize Common Rust.</title>
        <authorList>
            <person name="Rochi L."/>
            <person name="Burguener G."/>
            <person name="Darino M."/>
            <person name="Turjanski A."/>
            <person name="Kreff E."/>
            <person name="Dieguez M.J."/>
            <person name="Sacco F."/>
        </authorList>
    </citation>
    <scope>NUCLEOTIDE SEQUENCE [LARGE SCALE GENOMIC DNA]</scope>
    <source>
        <strain evidence="1 2">RO10H11247</strain>
    </source>
</reference>
<comment type="caution">
    <text evidence="1">The sequence shown here is derived from an EMBL/GenBank/DDBJ whole genome shotgun (WGS) entry which is preliminary data.</text>
</comment>
<keyword evidence="2" id="KW-1185">Reference proteome</keyword>
<dbReference type="EMBL" id="LAVV01011120">
    <property type="protein sequence ID" value="KNZ48168.1"/>
    <property type="molecule type" value="Genomic_DNA"/>
</dbReference>
<name>A0A0L6UI22_9BASI</name>
<gene>
    <name evidence="1" type="ORF">VP01_5861g2</name>
</gene>
<organism evidence="1 2">
    <name type="scientific">Puccinia sorghi</name>
    <dbReference type="NCBI Taxonomy" id="27349"/>
    <lineage>
        <taxon>Eukaryota</taxon>
        <taxon>Fungi</taxon>
        <taxon>Dikarya</taxon>
        <taxon>Basidiomycota</taxon>
        <taxon>Pucciniomycotina</taxon>
        <taxon>Pucciniomycetes</taxon>
        <taxon>Pucciniales</taxon>
        <taxon>Pucciniaceae</taxon>
        <taxon>Puccinia</taxon>
    </lineage>
</organism>
<protein>
    <submittedName>
        <fullName evidence="1">Uncharacterized protein</fullName>
    </submittedName>
</protein>
<dbReference type="AlphaFoldDB" id="A0A0L6UI22"/>
<sequence length="140" mass="15474">MATIKETITSLVPNSSLGVTGMTHNSPSSGITSFVYSAELKAYSSDGCRDICSEIRHQLKHVRNKVRNILLTGLILNVSPDYIPNITEHARPFWRHCNGSKTGKTNNQVDDKITVMLKVCIAHLRLATVANFLDPKDLPN</sequence>
<dbReference type="Proteomes" id="UP000037035">
    <property type="component" value="Unassembled WGS sequence"/>
</dbReference>
<dbReference type="STRING" id="27349.A0A0L6UI22"/>
<proteinExistence type="predicted"/>
<evidence type="ECO:0000313" key="2">
    <source>
        <dbReference type="Proteomes" id="UP000037035"/>
    </source>
</evidence>
<evidence type="ECO:0000313" key="1">
    <source>
        <dbReference type="EMBL" id="KNZ48168.1"/>
    </source>
</evidence>
<dbReference type="VEuPathDB" id="FungiDB:VP01_5861g2"/>